<dbReference type="PANTHER" id="PTHR20930:SF0">
    <property type="entry name" value="PROTEIN ILRUN"/>
    <property type="match status" value="1"/>
</dbReference>
<sequence length="333" mass="35947">MLPSVEDMTQPSNYPRRASVHSTSPVSPSPLEGSLSPSQWATPVEHSLFRLANNFSPHLDSWEMSPAPFGQQPMIEPNPVVGSHSTGSDGSSRSFNSRSSESQDAEPAPRTSSPWVGGGPNIPQSALEHLAIADLAYEATAPGRRSPLEIISDHSPLTNEALLTRPAAAEPLRARKVTPLAELLHGQSTLRMDDLAAATDPLEEPLSARFIEDITAPDGQIFPNSVTFVKIWRMMNNGTRDWPATTEVVFVGGTQFESDDNSPLACAVGSLKVGEEKNVWSPELKVGVVPISVGDETSSDGFTKAPEGSGTYTSYWRLRDDNGRLFGDSIWIE</sequence>
<dbReference type="AlphaFoldDB" id="A0A9P7GII1"/>
<dbReference type="Pfam" id="PF16158">
    <property type="entry name" value="N_BRCA1_IG"/>
    <property type="match status" value="1"/>
</dbReference>
<proteinExistence type="predicted"/>
<accession>A0A9P7GII1</accession>
<organism evidence="3 4">
    <name type="scientific">Sphagnurus paluster</name>
    <dbReference type="NCBI Taxonomy" id="117069"/>
    <lineage>
        <taxon>Eukaryota</taxon>
        <taxon>Fungi</taxon>
        <taxon>Dikarya</taxon>
        <taxon>Basidiomycota</taxon>
        <taxon>Agaricomycotina</taxon>
        <taxon>Agaricomycetes</taxon>
        <taxon>Agaricomycetidae</taxon>
        <taxon>Agaricales</taxon>
        <taxon>Tricholomatineae</taxon>
        <taxon>Lyophyllaceae</taxon>
        <taxon>Sphagnurus</taxon>
    </lineage>
</organism>
<dbReference type="InterPro" id="IPR013783">
    <property type="entry name" value="Ig-like_fold"/>
</dbReference>
<feature type="region of interest" description="Disordered" evidence="1">
    <location>
        <begin position="1"/>
        <end position="39"/>
    </location>
</feature>
<dbReference type="EMBL" id="JABCKI010000633">
    <property type="protein sequence ID" value="KAG5649925.1"/>
    <property type="molecule type" value="Genomic_DNA"/>
</dbReference>
<dbReference type="PANTHER" id="PTHR20930">
    <property type="entry name" value="OVARIAN CARCINOMA ANTIGEN CA125-RELATED"/>
    <property type="match status" value="1"/>
</dbReference>
<gene>
    <name evidence="3" type="ORF">H0H81_001447</name>
</gene>
<feature type="region of interest" description="Disordered" evidence="1">
    <location>
        <begin position="63"/>
        <end position="122"/>
    </location>
</feature>
<evidence type="ECO:0000313" key="4">
    <source>
        <dbReference type="Proteomes" id="UP000717328"/>
    </source>
</evidence>
<evidence type="ECO:0000313" key="3">
    <source>
        <dbReference type="EMBL" id="KAG5649925.1"/>
    </source>
</evidence>
<reference evidence="3" key="1">
    <citation type="submission" date="2021-02" db="EMBL/GenBank/DDBJ databases">
        <authorList>
            <person name="Nieuwenhuis M."/>
            <person name="Van De Peppel L.J.J."/>
        </authorList>
    </citation>
    <scope>NUCLEOTIDE SEQUENCE</scope>
    <source>
        <strain evidence="3">D49</strain>
    </source>
</reference>
<dbReference type="Proteomes" id="UP000717328">
    <property type="component" value="Unassembled WGS sequence"/>
</dbReference>
<dbReference type="Gene3D" id="2.60.40.10">
    <property type="entry name" value="Immunoglobulins"/>
    <property type="match status" value="1"/>
</dbReference>
<protein>
    <recommendedName>
        <fullName evidence="2">Nbr1 FW domain-containing protein</fullName>
    </recommendedName>
</protein>
<dbReference type="CDD" id="cd14947">
    <property type="entry name" value="NBR1_like"/>
    <property type="match status" value="1"/>
</dbReference>
<dbReference type="OrthoDB" id="661148at2759"/>
<dbReference type="InterPro" id="IPR032350">
    <property type="entry name" value="Nbr1_FW"/>
</dbReference>
<evidence type="ECO:0000259" key="2">
    <source>
        <dbReference type="Pfam" id="PF16158"/>
    </source>
</evidence>
<comment type="caution">
    <text evidence="3">The sequence shown here is derived from an EMBL/GenBank/DDBJ whole genome shotgun (WGS) entry which is preliminary data.</text>
</comment>
<keyword evidence="4" id="KW-1185">Reference proteome</keyword>
<feature type="compositionally biased region" description="Low complexity" evidence="1">
    <location>
        <begin position="20"/>
        <end position="38"/>
    </location>
</feature>
<feature type="domain" description="Nbr1 FW" evidence="2">
    <location>
        <begin position="215"/>
        <end position="332"/>
    </location>
</feature>
<name>A0A9P7GII1_9AGAR</name>
<feature type="compositionally biased region" description="Low complexity" evidence="1">
    <location>
        <begin position="82"/>
        <end position="102"/>
    </location>
</feature>
<evidence type="ECO:0000256" key="1">
    <source>
        <dbReference type="SAM" id="MobiDB-lite"/>
    </source>
</evidence>
<reference evidence="3" key="2">
    <citation type="submission" date="2021-10" db="EMBL/GenBank/DDBJ databases">
        <title>Phylogenomics reveals ancestral predisposition of the termite-cultivated fungus Termitomyces towards a domesticated lifestyle.</title>
        <authorList>
            <person name="Auxier B."/>
            <person name="Grum-Grzhimaylo A."/>
            <person name="Cardenas M.E."/>
            <person name="Lodge J.D."/>
            <person name="Laessoe T."/>
            <person name="Pedersen O."/>
            <person name="Smith M.E."/>
            <person name="Kuyper T.W."/>
            <person name="Franco-Molano E.A."/>
            <person name="Baroni T.J."/>
            <person name="Aanen D.K."/>
        </authorList>
    </citation>
    <scope>NUCLEOTIDE SEQUENCE</scope>
    <source>
        <strain evidence="3">D49</strain>
    </source>
</reference>